<dbReference type="GeneID" id="20087167"/>
<organism evidence="2">
    <name type="scientific">Aphanomyces invadans</name>
    <dbReference type="NCBI Taxonomy" id="157072"/>
    <lineage>
        <taxon>Eukaryota</taxon>
        <taxon>Sar</taxon>
        <taxon>Stramenopiles</taxon>
        <taxon>Oomycota</taxon>
        <taxon>Saprolegniomycetes</taxon>
        <taxon>Saprolegniales</taxon>
        <taxon>Verrucalvaceae</taxon>
        <taxon>Aphanomyces</taxon>
    </lineage>
</organism>
<gene>
    <name evidence="2" type="ORF">H310_10117</name>
</gene>
<dbReference type="EMBL" id="KI913975">
    <property type="protein sequence ID" value="ETV96826.1"/>
    <property type="molecule type" value="Genomic_DNA"/>
</dbReference>
<feature type="region of interest" description="Disordered" evidence="1">
    <location>
        <begin position="1"/>
        <end position="21"/>
    </location>
</feature>
<dbReference type="AlphaFoldDB" id="A0A024TT69"/>
<accession>A0A024TT69</accession>
<name>A0A024TT69_9STRA</name>
<evidence type="ECO:0000313" key="2">
    <source>
        <dbReference type="EMBL" id="ETV96826.1"/>
    </source>
</evidence>
<sequence length="118" mass="12998">MVGGGDGRTMDGRLSTARRAQRGGVDVDFAQLAWDIRGHAQHLEEALGAGGLDRVVAEVQDFEMGKPTRLEHSGQRAGAPVGQCVLAQPERRQRRVRVRERPCQRHHARVANVVLTQD</sequence>
<protein>
    <submittedName>
        <fullName evidence="2">Uncharacterized protein</fullName>
    </submittedName>
</protein>
<evidence type="ECO:0000256" key="1">
    <source>
        <dbReference type="SAM" id="MobiDB-lite"/>
    </source>
</evidence>
<proteinExistence type="predicted"/>
<reference evidence="2" key="1">
    <citation type="submission" date="2013-12" db="EMBL/GenBank/DDBJ databases">
        <title>The Genome Sequence of Aphanomyces invadans NJM9701.</title>
        <authorList>
            <consortium name="The Broad Institute Genomics Platform"/>
            <person name="Russ C."/>
            <person name="Tyler B."/>
            <person name="van West P."/>
            <person name="Dieguez-Uribeondo J."/>
            <person name="Young S.K."/>
            <person name="Zeng Q."/>
            <person name="Gargeya S."/>
            <person name="Fitzgerald M."/>
            <person name="Abouelleil A."/>
            <person name="Alvarado L."/>
            <person name="Chapman S.B."/>
            <person name="Gainer-Dewar J."/>
            <person name="Goldberg J."/>
            <person name="Griggs A."/>
            <person name="Gujja S."/>
            <person name="Hansen M."/>
            <person name="Howarth C."/>
            <person name="Imamovic A."/>
            <person name="Ireland A."/>
            <person name="Larimer J."/>
            <person name="McCowan C."/>
            <person name="Murphy C."/>
            <person name="Pearson M."/>
            <person name="Poon T.W."/>
            <person name="Priest M."/>
            <person name="Roberts A."/>
            <person name="Saif S."/>
            <person name="Shea T."/>
            <person name="Sykes S."/>
            <person name="Wortman J."/>
            <person name="Nusbaum C."/>
            <person name="Birren B."/>
        </authorList>
    </citation>
    <scope>NUCLEOTIDE SEQUENCE [LARGE SCALE GENOMIC DNA]</scope>
    <source>
        <strain evidence="2">NJM9701</strain>
    </source>
</reference>
<dbReference type="RefSeq" id="XP_008874603.1">
    <property type="nucleotide sequence ID" value="XM_008876381.1"/>
</dbReference>
<dbReference type="VEuPathDB" id="FungiDB:H310_10117"/>